<protein>
    <submittedName>
        <fullName evidence="2">Uncharacterized protein</fullName>
    </submittedName>
</protein>
<feature type="non-terminal residue" evidence="2">
    <location>
        <position position="1"/>
    </location>
</feature>
<keyword evidence="3" id="KW-1185">Reference proteome</keyword>
<evidence type="ECO:0000256" key="1">
    <source>
        <dbReference type="SAM" id="MobiDB-lite"/>
    </source>
</evidence>
<feature type="non-terminal residue" evidence="2">
    <location>
        <position position="74"/>
    </location>
</feature>
<sequence>VGGCKDTESGSCWEIVKETPVPRAAAPELGSQGMVTGEEMRDEERDPDLEERMAVLVGVNGLDSTNGPLYQVGQ</sequence>
<feature type="region of interest" description="Disordered" evidence="1">
    <location>
        <begin position="19"/>
        <end position="47"/>
    </location>
</feature>
<comment type="caution">
    <text evidence="2">The sequence shown here is derived from an EMBL/GenBank/DDBJ whole genome shotgun (WGS) entry which is preliminary data.</text>
</comment>
<dbReference type="AlphaFoldDB" id="A0A392UV26"/>
<dbReference type="EMBL" id="LXQA010983333">
    <property type="protein sequence ID" value="MCI79878.1"/>
    <property type="molecule type" value="Genomic_DNA"/>
</dbReference>
<accession>A0A392UV26</accession>
<reference evidence="2 3" key="1">
    <citation type="journal article" date="2018" name="Front. Plant Sci.">
        <title>Red Clover (Trifolium pratense) and Zigzag Clover (T. medium) - A Picture of Genomic Similarities and Differences.</title>
        <authorList>
            <person name="Dluhosova J."/>
            <person name="Istvanek J."/>
            <person name="Nedelnik J."/>
            <person name="Repkova J."/>
        </authorList>
    </citation>
    <scope>NUCLEOTIDE SEQUENCE [LARGE SCALE GENOMIC DNA]</scope>
    <source>
        <strain evidence="3">cv. 10/8</strain>
        <tissue evidence="2">Leaf</tissue>
    </source>
</reference>
<evidence type="ECO:0000313" key="2">
    <source>
        <dbReference type="EMBL" id="MCI79878.1"/>
    </source>
</evidence>
<name>A0A392UV26_9FABA</name>
<dbReference type="Proteomes" id="UP000265520">
    <property type="component" value="Unassembled WGS sequence"/>
</dbReference>
<organism evidence="2 3">
    <name type="scientific">Trifolium medium</name>
    <dbReference type="NCBI Taxonomy" id="97028"/>
    <lineage>
        <taxon>Eukaryota</taxon>
        <taxon>Viridiplantae</taxon>
        <taxon>Streptophyta</taxon>
        <taxon>Embryophyta</taxon>
        <taxon>Tracheophyta</taxon>
        <taxon>Spermatophyta</taxon>
        <taxon>Magnoliopsida</taxon>
        <taxon>eudicotyledons</taxon>
        <taxon>Gunneridae</taxon>
        <taxon>Pentapetalae</taxon>
        <taxon>rosids</taxon>
        <taxon>fabids</taxon>
        <taxon>Fabales</taxon>
        <taxon>Fabaceae</taxon>
        <taxon>Papilionoideae</taxon>
        <taxon>50 kb inversion clade</taxon>
        <taxon>NPAAA clade</taxon>
        <taxon>Hologalegina</taxon>
        <taxon>IRL clade</taxon>
        <taxon>Trifolieae</taxon>
        <taxon>Trifolium</taxon>
    </lineage>
</organism>
<proteinExistence type="predicted"/>
<evidence type="ECO:0000313" key="3">
    <source>
        <dbReference type="Proteomes" id="UP000265520"/>
    </source>
</evidence>